<dbReference type="GO" id="GO:0006979">
    <property type="term" value="P:response to oxidative stress"/>
    <property type="evidence" value="ECO:0007669"/>
    <property type="project" value="InterPro"/>
</dbReference>
<keyword evidence="9" id="KW-1185">Reference proteome</keyword>
<keyword evidence="1 6" id="KW-0575">Peroxidase</keyword>
<evidence type="ECO:0000259" key="7">
    <source>
        <dbReference type="Pfam" id="PF02627"/>
    </source>
</evidence>
<evidence type="ECO:0000313" key="9">
    <source>
        <dbReference type="Proteomes" id="UP000604475"/>
    </source>
</evidence>
<evidence type="ECO:0000256" key="3">
    <source>
        <dbReference type="ARBA" id="ARBA00023002"/>
    </source>
</evidence>
<dbReference type="GO" id="GO:0032843">
    <property type="term" value="F:hydroperoxide reductase activity"/>
    <property type="evidence" value="ECO:0007669"/>
    <property type="project" value="InterPro"/>
</dbReference>
<dbReference type="GO" id="GO:0051920">
    <property type="term" value="F:peroxiredoxin activity"/>
    <property type="evidence" value="ECO:0007669"/>
    <property type="project" value="InterPro"/>
</dbReference>
<gene>
    <name evidence="6" type="primary">ahpD</name>
    <name evidence="8" type="ORF">I7412_31525</name>
</gene>
<dbReference type="GO" id="GO:0015036">
    <property type="term" value="F:disulfide oxidoreductase activity"/>
    <property type="evidence" value="ECO:0007669"/>
    <property type="project" value="TreeGrafter"/>
</dbReference>
<protein>
    <recommendedName>
        <fullName evidence="6">Alkyl hydroperoxide reductase AhpD</fullName>
        <ecNumber evidence="6">1.11.1.28</ecNumber>
    </recommendedName>
    <alternativeName>
        <fullName evidence="6">Alkylhydroperoxidase AhpD</fullName>
    </alternativeName>
</protein>
<dbReference type="Pfam" id="PF02627">
    <property type="entry name" value="CMD"/>
    <property type="match status" value="1"/>
</dbReference>
<dbReference type="NCBIfam" id="TIGR00778">
    <property type="entry name" value="ahpD_dom"/>
    <property type="match status" value="1"/>
</dbReference>
<comment type="subunit">
    <text evidence="6">Homotrimer.</text>
</comment>
<feature type="active site" description="Proton donor" evidence="6">
    <location>
        <position position="131"/>
    </location>
</feature>
<comment type="catalytic activity">
    <reaction evidence="6">
        <text>N(6)-[(R)-dihydrolipoyl]-L-lysyl-[lipoyl-carrier protein] + a hydroperoxide = N(6)-[(R)-lipoyl]-L-lysyl-[lipoyl-carrier protein] + an alcohol + H2O</text>
        <dbReference type="Rhea" id="RHEA:62636"/>
        <dbReference type="Rhea" id="RHEA-COMP:10502"/>
        <dbReference type="Rhea" id="RHEA-COMP:16355"/>
        <dbReference type="ChEBI" id="CHEBI:15377"/>
        <dbReference type="ChEBI" id="CHEBI:30879"/>
        <dbReference type="ChEBI" id="CHEBI:35924"/>
        <dbReference type="ChEBI" id="CHEBI:83099"/>
        <dbReference type="ChEBI" id="CHEBI:83100"/>
        <dbReference type="EC" id="1.11.1.28"/>
    </reaction>
</comment>
<dbReference type="PANTHER" id="PTHR33930:SF7">
    <property type="entry name" value="ALKYL HYDROPEROXIDE REDUCTASE AHPD"/>
    <property type="match status" value="1"/>
</dbReference>
<feature type="disulfide bond" description="Interchain (with AhpC); in linked form" evidence="6">
    <location>
        <position position="134"/>
    </location>
</feature>
<accession>A0A937RJS9</accession>
<evidence type="ECO:0000313" key="8">
    <source>
        <dbReference type="EMBL" id="MBL7631610.1"/>
    </source>
</evidence>
<evidence type="ECO:0000256" key="4">
    <source>
        <dbReference type="ARBA" id="ARBA00023157"/>
    </source>
</evidence>
<dbReference type="GO" id="GO:0045454">
    <property type="term" value="P:cell redox homeostasis"/>
    <property type="evidence" value="ECO:0007669"/>
    <property type="project" value="TreeGrafter"/>
</dbReference>
<dbReference type="AlphaFoldDB" id="A0A937RJS9"/>
<keyword evidence="4 6" id="KW-1015">Disulfide bond</keyword>
<feature type="disulfide bond" evidence="6">
    <location>
        <begin position="131"/>
        <end position="134"/>
    </location>
</feature>
<dbReference type="InterPro" id="IPR003779">
    <property type="entry name" value="CMD-like"/>
</dbReference>
<dbReference type="SUPFAM" id="SSF69118">
    <property type="entry name" value="AhpD-like"/>
    <property type="match status" value="1"/>
</dbReference>
<evidence type="ECO:0000256" key="1">
    <source>
        <dbReference type="ARBA" id="ARBA00022559"/>
    </source>
</evidence>
<sequence length="179" mass="19503">MSVEALRAALPEYAKDLRLNLGSVTSQSHLTEQQLWGTVLTAALASRGRAAIAELEPEARAHLSAQAYRAAKTAAALMAMNNIYYRSLHLLEDAEYDRMRAGLRMNAIANPGVEKVDFELWSLAASAVNGCGRCLQAHEHELRGREVSREVIQDAIRIASVVHAVAVTLESEELIPATV</sequence>
<comment type="caution">
    <text evidence="8">The sequence shown here is derived from an EMBL/GenBank/DDBJ whole genome shotgun (WGS) entry which is preliminary data.</text>
</comment>
<keyword evidence="2 6" id="KW-0049">Antioxidant</keyword>
<dbReference type="Gene3D" id="1.20.1290.10">
    <property type="entry name" value="AhpD-like"/>
    <property type="match status" value="1"/>
</dbReference>
<dbReference type="InterPro" id="IPR004675">
    <property type="entry name" value="AhpD_core"/>
</dbReference>
<comment type="similarity">
    <text evidence="6">Belongs to the AhpD family.</text>
</comment>
<dbReference type="InterPro" id="IPR004674">
    <property type="entry name" value="AhpD"/>
</dbReference>
<dbReference type="EMBL" id="JAEACQ010000278">
    <property type="protein sequence ID" value="MBL7631610.1"/>
    <property type="molecule type" value="Genomic_DNA"/>
</dbReference>
<feature type="active site" description="Cysteine sulfenic acid (-SOH) intermediate" evidence="6">
    <location>
        <position position="134"/>
    </location>
</feature>
<dbReference type="InterPro" id="IPR029032">
    <property type="entry name" value="AhpD-like"/>
</dbReference>
<comment type="function">
    <text evidence="6">Antioxidant protein with alkyl hydroperoxidase activity. Required for the reduction of the AhpC active site cysteine residues and for the regeneration of the AhpC enzyme activity.</text>
</comment>
<feature type="domain" description="Carboxymuconolactone decarboxylase-like" evidence="7">
    <location>
        <begin position="95"/>
        <end position="168"/>
    </location>
</feature>
<evidence type="ECO:0000256" key="6">
    <source>
        <dbReference type="HAMAP-Rule" id="MF_01676"/>
    </source>
</evidence>
<keyword evidence="3 6" id="KW-0560">Oxidoreductase</keyword>
<reference evidence="8" key="1">
    <citation type="submission" date="2020-12" db="EMBL/GenBank/DDBJ databases">
        <title>Genomic characterization of non-nitrogen-fixing Frankia strains.</title>
        <authorList>
            <person name="Carlos-Shanley C."/>
            <person name="Guerra T."/>
            <person name="Hahn D."/>
        </authorList>
    </citation>
    <scope>NUCLEOTIDE SEQUENCE</scope>
    <source>
        <strain evidence="8">CN6</strain>
    </source>
</reference>
<dbReference type="EC" id="1.11.1.28" evidence="6"/>
<organism evidence="8 9">
    <name type="scientific">Frankia nepalensis</name>
    <dbReference type="NCBI Taxonomy" id="1836974"/>
    <lineage>
        <taxon>Bacteria</taxon>
        <taxon>Bacillati</taxon>
        <taxon>Actinomycetota</taxon>
        <taxon>Actinomycetes</taxon>
        <taxon>Frankiales</taxon>
        <taxon>Frankiaceae</taxon>
        <taxon>Frankia</taxon>
    </lineage>
</organism>
<dbReference type="NCBIfam" id="TIGR00777">
    <property type="entry name" value="ahpD"/>
    <property type="match status" value="1"/>
</dbReference>
<proteinExistence type="inferred from homology"/>
<keyword evidence="5 6" id="KW-0676">Redox-active center</keyword>
<evidence type="ECO:0000256" key="2">
    <source>
        <dbReference type="ARBA" id="ARBA00022862"/>
    </source>
</evidence>
<name>A0A937RJS9_9ACTN</name>
<evidence type="ECO:0000256" key="5">
    <source>
        <dbReference type="ARBA" id="ARBA00023284"/>
    </source>
</evidence>
<dbReference type="Proteomes" id="UP000604475">
    <property type="component" value="Unassembled WGS sequence"/>
</dbReference>
<dbReference type="HAMAP" id="MF_01676">
    <property type="entry name" value="AhpD"/>
    <property type="match status" value="1"/>
</dbReference>
<dbReference type="PANTHER" id="PTHR33930">
    <property type="entry name" value="ALKYL HYDROPEROXIDE REDUCTASE AHPD"/>
    <property type="match status" value="1"/>
</dbReference>
<dbReference type="RefSeq" id="WP_203002417.1">
    <property type="nucleotide sequence ID" value="NZ_JADWYU010000097.1"/>
</dbReference>